<name>A0AAD8REQ2_LOLMU</name>
<dbReference type="EMBL" id="JAUUTY010000006">
    <property type="protein sequence ID" value="KAK1618852.1"/>
    <property type="molecule type" value="Genomic_DNA"/>
</dbReference>
<dbReference type="Proteomes" id="UP001231189">
    <property type="component" value="Unassembled WGS sequence"/>
</dbReference>
<comment type="caution">
    <text evidence="1">The sequence shown here is derived from an EMBL/GenBank/DDBJ whole genome shotgun (WGS) entry which is preliminary data.</text>
</comment>
<dbReference type="AlphaFoldDB" id="A0AAD8REQ2"/>
<sequence length="104" mass="11559">MAEDGTSPSLASWRFEVLGYIDYLGVMIIGCHFYADNLADDCMVHNFQGTTNILADSYMYQQGCSKVKNKEGHSGMNGTKSRTSLRHSALYEYCEALLEVSTIS</sequence>
<protein>
    <submittedName>
        <fullName evidence="1">Uncharacterized protein</fullName>
    </submittedName>
</protein>
<proteinExistence type="predicted"/>
<gene>
    <name evidence="1" type="ORF">QYE76_024369</name>
</gene>
<organism evidence="1 2">
    <name type="scientific">Lolium multiflorum</name>
    <name type="common">Italian ryegrass</name>
    <name type="synonym">Lolium perenne subsp. multiflorum</name>
    <dbReference type="NCBI Taxonomy" id="4521"/>
    <lineage>
        <taxon>Eukaryota</taxon>
        <taxon>Viridiplantae</taxon>
        <taxon>Streptophyta</taxon>
        <taxon>Embryophyta</taxon>
        <taxon>Tracheophyta</taxon>
        <taxon>Spermatophyta</taxon>
        <taxon>Magnoliopsida</taxon>
        <taxon>Liliopsida</taxon>
        <taxon>Poales</taxon>
        <taxon>Poaceae</taxon>
        <taxon>BOP clade</taxon>
        <taxon>Pooideae</taxon>
        <taxon>Poodae</taxon>
        <taxon>Poeae</taxon>
        <taxon>Poeae Chloroplast Group 2 (Poeae type)</taxon>
        <taxon>Loliodinae</taxon>
        <taxon>Loliinae</taxon>
        <taxon>Lolium</taxon>
    </lineage>
</organism>
<evidence type="ECO:0000313" key="1">
    <source>
        <dbReference type="EMBL" id="KAK1618852.1"/>
    </source>
</evidence>
<keyword evidence="2" id="KW-1185">Reference proteome</keyword>
<accession>A0AAD8REQ2</accession>
<evidence type="ECO:0000313" key="2">
    <source>
        <dbReference type="Proteomes" id="UP001231189"/>
    </source>
</evidence>
<reference evidence="1" key="1">
    <citation type="submission" date="2023-07" db="EMBL/GenBank/DDBJ databases">
        <title>A chromosome-level genome assembly of Lolium multiflorum.</title>
        <authorList>
            <person name="Chen Y."/>
            <person name="Copetti D."/>
            <person name="Kolliker R."/>
            <person name="Studer B."/>
        </authorList>
    </citation>
    <scope>NUCLEOTIDE SEQUENCE</scope>
    <source>
        <strain evidence="1">02402/16</strain>
        <tissue evidence="1">Leaf</tissue>
    </source>
</reference>